<dbReference type="EMBL" id="JBHSDU010000003">
    <property type="protein sequence ID" value="MFC4310068.1"/>
    <property type="molecule type" value="Genomic_DNA"/>
</dbReference>
<protein>
    <recommendedName>
        <fullName evidence="3">Roadblock/LAMTOR2 domain-containing protein</fullName>
    </recommendedName>
</protein>
<organism evidence="1 2">
    <name type="scientific">Steroidobacter flavus</name>
    <dbReference type="NCBI Taxonomy" id="1842136"/>
    <lineage>
        <taxon>Bacteria</taxon>
        <taxon>Pseudomonadati</taxon>
        <taxon>Pseudomonadota</taxon>
        <taxon>Gammaproteobacteria</taxon>
        <taxon>Steroidobacterales</taxon>
        <taxon>Steroidobacteraceae</taxon>
        <taxon>Steroidobacter</taxon>
    </lineage>
</organism>
<dbReference type="RefSeq" id="WP_380597259.1">
    <property type="nucleotide sequence ID" value="NZ_JBHSDU010000003.1"/>
</dbReference>
<evidence type="ECO:0008006" key="3">
    <source>
        <dbReference type="Google" id="ProtNLM"/>
    </source>
</evidence>
<name>A0ABV8SSV3_9GAMM</name>
<accession>A0ABV8SSV3</accession>
<gene>
    <name evidence="1" type="ORF">ACFPN2_13335</name>
</gene>
<evidence type="ECO:0000313" key="1">
    <source>
        <dbReference type="EMBL" id="MFC4310068.1"/>
    </source>
</evidence>
<comment type="caution">
    <text evidence="1">The sequence shown here is derived from an EMBL/GenBank/DDBJ whole genome shotgun (WGS) entry which is preliminary data.</text>
</comment>
<evidence type="ECO:0000313" key="2">
    <source>
        <dbReference type="Proteomes" id="UP001595904"/>
    </source>
</evidence>
<sequence length="124" mass="13519">MASERSLMDAIARIEADVNGVIATAAVDLESGMTLAAKSNRGDFDLTVASAYNSELVKQKLKIMRALNLKVQLEDMLITLTDQFHLIKLLPGGLSFLYLAVDRNTTNLAILRNSVNKHCNGLEA</sequence>
<reference evidence="2" key="1">
    <citation type="journal article" date="2019" name="Int. J. Syst. Evol. Microbiol.">
        <title>The Global Catalogue of Microorganisms (GCM) 10K type strain sequencing project: providing services to taxonomists for standard genome sequencing and annotation.</title>
        <authorList>
            <consortium name="The Broad Institute Genomics Platform"/>
            <consortium name="The Broad Institute Genome Sequencing Center for Infectious Disease"/>
            <person name="Wu L."/>
            <person name="Ma J."/>
        </authorList>
    </citation>
    <scope>NUCLEOTIDE SEQUENCE [LARGE SCALE GENOMIC DNA]</scope>
    <source>
        <strain evidence="2">CGMCC 1.10759</strain>
    </source>
</reference>
<dbReference type="Proteomes" id="UP001595904">
    <property type="component" value="Unassembled WGS sequence"/>
</dbReference>
<keyword evidence="2" id="KW-1185">Reference proteome</keyword>
<proteinExistence type="predicted"/>